<dbReference type="Gene3D" id="3.30.479.30">
    <property type="entry name" value="Band 7 domain"/>
    <property type="match status" value="1"/>
</dbReference>
<evidence type="ECO:0000313" key="7">
    <source>
        <dbReference type="Proteomes" id="UP000644441"/>
    </source>
</evidence>
<evidence type="ECO:0000256" key="3">
    <source>
        <dbReference type="RuleBase" id="RU364113"/>
    </source>
</evidence>
<sequence>MAWNEPGGNKPRDPWGGGGGGGDQRPPDLDEALKNLKDRINNLFGGKGGGGGGGNKSSGGFPGGLLAVALVVLVVGYVLMGFYLVDQRERGVVLRFGEFNRMVDPGLNWRAPIIEQSMEVDVGQNRSYEISEEMLTEDTNIVAVTLEVQYKVLDPQAFLLRVGAPETILQHATSSALRHVVGSSTMDDVLRDRREDIRLLVRERLQEYLDRYNTGLVINQVVLDKTAAPEAVRDAFDDVAKAKEDEDRFKKEAEAYYNSVIPEARGQAARITEEAEAYKVRVVAEAEGDAARFTDLVAEYRKAPEVTRQRLYLDSLTEVFSNSSKVLLDAQGSDSLMYLPLDQMFKGKQPVSGDSGAANRGSGSGSSSSTTSSAGADDGGSGRSGSRSLYQSNRTEIR</sequence>
<feature type="compositionally biased region" description="Low complexity" evidence="4">
    <location>
        <begin position="352"/>
        <end position="376"/>
    </location>
</feature>
<comment type="subunit">
    <text evidence="3">HflC and HflK may interact to form a multimeric complex.</text>
</comment>
<dbReference type="Proteomes" id="UP000644441">
    <property type="component" value="Unassembled WGS sequence"/>
</dbReference>
<keyword evidence="3" id="KW-0472">Membrane</keyword>
<keyword evidence="7" id="KW-1185">Reference proteome</keyword>
<dbReference type="InterPro" id="IPR001972">
    <property type="entry name" value="Stomatin_HflK_fam"/>
</dbReference>
<proteinExistence type="inferred from homology"/>
<evidence type="ECO:0000256" key="2">
    <source>
        <dbReference type="ARBA" id="ARBA00006971"/>
    </source>
</evidence>
<dbReference type="InterPro" id="IPR001107">
    <property type="entry name" value="Band_7"/>
</dbReference>
<dbReference type="EMBL" id="ARXR01000022">
    <property type="protein sequence ID" value="MBF5053782.1"/>
    <property type="molecule type" value="Genomic_DNA"/>
</dbReference>
<dbReference type="RefSeq" id="WP_142947432.1">
    <property type="nucleotide sequence ID" value="NZ_ARXR01000022.1"/>
</dbReference>
<organism evidence="6 7">
    <name type="scientific">Alloalcanivorax venustensis ISO4</name>
    <dbReference type="NCBI Taxonomy" id="1177184"/>
    <lineage>
        <taxon>Bacteria</taxon>
        <taxon>Pseudomonadati</taxon>
        <taxon>Pseudomonadota</taxon>
        <taxon>Gammaproteobacteria</taxon>
        <taxon>Oceanospirillales</taxon>
        <taxon>Alcanivoracaceae</taxon>
        <taxon>Alloalcanivorax</taxon>
    </lineage>
</organism>
<feature type="compositionally biased region" description="Polar residues" evidence="4">
    <location>
        <begin position="389"/>
        <end position="398"/>
    </location>
</feature>
<dbReference type="NCBIfam" id="TIGR01933">
    <property type="entry name" value="hflK"/>
    <property type="match status" value="1"/>
</dbReference>
<feature type="region of interest" description="Disordered" evidence="4">
    <location>
        <begin position="349"/>
        <end position="398"/>
    </location>
</feature>
<keyword evidence="3" id="KW-0812">Transmembrane</keyword>
<dbReference type="SMART" id="SM00244">
    <property type="entry name" value="PHB"/>
    <property type="match status" value="1"/>
</dbReference>
<name>A0ABS0AJK6_9GAMM</name>
<keyword evidence="3" id="KW-1133">Transmembrane helix</keyword>
<dbReference type="InterPro" id="IPR036013">
    <property type="entry name" value="Band_7/SPFH_dom_sf"/>
</dbReference>
<comment type="function">
    <text evidence="3">HflC and HflK could encode or regulate a protease.</text>
</comment>
<protein>
    <recommendedName>
        <fullName evidence="3">Protein HflK</fullName>
    </recommendedName>
</protein>
<dbReference type="GO" id="GO:0006508">
    <property type="term" value="P:proteolysis"/>
    <property type="evidence" value="ECO:0007669"/>
    <property type="project" value="UniProtKB-KW"/>
</dbReference>
<dbReference type="SUPFAM" id="SSF117892">
    <property type="entry name" value="Band 7/SPFH domain"/>
    <property type="match status" value="1"/>
</dbReference>
<comment type="subcellular location">
    <subcellularLocation>
        <location evidence="1">Membrane</location>
        <topology evidence="1">Single-pass membrane protein</topology>
    </subcellularLocation>
</comment>
<dbReference type="PANTHER" id="PTHR42911:SF2">
    <property type="entry name" value="PROHIBITIN FAMILY PROTEIN"/>
    <property type="match status" value="1"/>
</dbReference>
<dbReference type="PRINTS" id="PR00721">
    <property type="entry name" value="STOMATIN"/>
</dbReference>
<evidence type="ECO:0000256" key="4">
    <source>
        <dbReference type="SAM" id="MobiDB-lite"/>
    </source>
</evidence>
<gene>
    <name evidence="6" type="ORF">ISO4_02384</name>
</gene>
<accession>A0ABS0AJK6</accession>
<feature type="domain" description="Band 7" evidence="5">
    <location>
        <begin position="80"/>
        <end position="240"/>
    </location>
</feature>
<feature type="transmembrane region" description="Helical" evidence="3">
    <location>
        <begin position="65"/>
        <end position="85"/>
    </location>
</feature>
<dbReference type="InterPro" id="IPR020980">
    <property type="entry name" value="Membrane_HflK_N"/>
</dbReference>
<reference evidence="6 7" key="1">
    <citation type="submission" date="2012-09" db="EMBL/GenBank/DDBJ databases">
        <title>Genome Sequence of alkane-degrading Bacterium Alcanivorax venustensis ISO4.</title>
        <authorList>
            <person name="Lai Q."/>
            <person name="Shao Z."/>
        </authorList>
    </citation>
    <scope>NUCLEOTIDE SEQUENCE [LARGE SCALE GENOMIC DNA]</scope>
    <source>
        <strain evidence="6 7">ISO4</strain>
    </source>
</reference>
<dbReference type="PANTHER" id="PTHR42911">
    <property type="entry name" value="MODULATOR OF FTSH PROTEASE HFLC"/>
    <property type="match status" value="1"/>
</dbReference>
<keyword evidence="6" id="KW-0378">Hydrolase</keyword>
<keyword evidence="6" id="KW-0645">Protease</keyword>
<dbReference type="GO" id="GO:0008233">
    <property type="term" value="F:peptidase activity"/>
    <property type="evidence" value="ECO:0007669"/>
    <property type="project" value="UniProtKB-KW"/>
</dbReference>
<dbReference type="CDD" id="cd03404">
    <property type="entry name" value="SPFH_HflK"/>
    <property type="match status" value="1"/>
</dbReference>
<evidence type="ECO:0000259" key="5">
    <source>
        <dbReference type="SMART" id="SM00244"/>
    </source>
</evidence>
<dbReference type="GeneID" id="99765680"/>
<dbReference type="InterPro" id="IPR010201">
    <property type="entry name" value="HflK"/>
</dbReference>
<comment type="similarity">
    <text evidence="2 3">Belongs to the band 7/mec-2 family. HflK subfamily.</text>
</comment>
<feature type="region of interest" description="Disordered" evidence="4">
    <location>
        <begin position="1"/>
        <end position="30"/>
    </location>
</feature>
<dbReference type="Pfam" id="PF12221">
    <property type="entry name" value="HflK_N"/>
    <property type="match status" value="1"/>
</dbReference>
<evidence type="ECO:0000256" key="1">
    <source>
        <dbReference type="ARBA" id="ARBA00004167"/>
    </source>
</evidence>
<evidence type="ECO:0000313" key="6">
    <source>
        <dbReference type="EMBL" id="MBF5053782.1"/>
    </source>
</evidence>
<comment type="caution">
    <text evidence="6">The sequence shown here is derived from an EMBL/GenBank/DDBJ whole genome shotgun (WGS) entry which is preliminary data.</text>
</comment>
<dbReference type="Pfam" id="PF01145">
    <property type="entry name" value="Band_7"/>
    <property type="match status" value="1"/>
</dbReference>